<sequence length="55" mass="5967">MTGPTTGPDEVAAARRNADLTALQRELDELLDRRDDLAGVSGLADPFRQAVRWSA</sequence>
<reference evidence="2 3" key="1">
    <citation type="submission" date="2020-08" db="EMBL/GenBank/DDBJ databases">
        <authorList>
            <person name="Seo M.-J."/>
        </authorList>
    </citation>
    <scope>NUCLEOTIDE SEQUENCE [LARGE SCALE GENOMIC DNA]</scope>
    <source>
        <strain evidence="2 3">KIGAM211</strain>
    </source>
</reference>
<dbReference type="Proteomes" id="UP000523955">
    <property type="component" value="Unassembled WGS sequence"/>
</dbReference>
<dbReference type="AlphaFoldDB" id="A0A7X0RH47"/>
<name>A0A7X0RH47_9ACTN</name>
<evidence type="ECO:0000256" key="1">
    <source>
        <dbReference type="SAM" id="Coils"/>
    </source>
</evidence>
<comment type="caution">
    <text evidence="2">The sequence shown here is derived from an EMBL/GenBank/DDBJ whole genome shotgun (WGS) entry which is preliminary data.</text>
</comment>
<keyword evidence="1" id="KW-0175">Coiled coil</keyword>
<dbReference type="EMBL" id="JACKXE010000001">
    <property type="protein sequence ID" value="MBB6626933.1"/>
    <property type="molecule type" value="Genomic_DNA"/>
</dbReference>
<keyword evidence="3" id="KW-1185">Reference proteome</keyword>
<evidence type="ECO:0000313" key="2">
    <source>
        <dbReference type="EMBL" id="MBB6626933.1"/>
    </source>
</evidence>
<dbReference type="RefSeq" id="WP_185252151.1">
    <property type="nucleotide sequence ID" value="NZ_JACKXE010000001.1"/>
</dbReference>
<feature type="coiled-coil region" evidence="1">
    <location>
        <begin position="13"/>
        <end position="40"/>
    </location>
</feature>
<accession>A0A7X0RH47</accession>
<evidence type="ECO:0000313" key="3">
    <source>
        <dbReference type="Proteomes" id="UP000523955"/>
    </source>
</evidence>
<organism evidence="2 3">
    <name type="scientific">Nocardioides luti</name>
    <dbReference type="NCBI Taxonomy" id="2761101"/>
    <lineage>
        <taxon>Bacteria</taxon>
        <taxon>Bacillati</taxon>
        <taxon>Actinomycetota</taxon>
        <taxon>Actinomycetes</taxon>
        <taxon>Propionibacteriales</taxon>
        <taxon>Nocardioidaceae</taxon>
        <taxon>Nocardioides</taxon>
    </lineage>
</organism>
<gene>
    <name evidence="2" type="ORF">H5V45_06325</name>
</gene>
<proteinExistence type="predicted"/>
<protein>
    <submittedName>
        <fullName evidence="2">Uncharacterized protein</fullName>
    </submittedName>
</protein>